<organism evidence="5 6">
    <name type="scientific">Agaribacter flavus</name>
    <dbReference type="NCBI Taxonomy" id="1902781"/>
    <lineage>
        <taxon>Bacteria</taxon>
        <taxon>Pseudomonadati</taxon>
        <taxon>Pseudomonadota</taxon>
        <taxon>Gammaproteobacteria</taxon>
        <taxon>Alteromonadales</taxon>
        <taxon>Alteromonadaceae</taxon>
        <taxon>Agaribacter</taxon>
    </lineage>
</organism>
<evidence type="ECO:0000313" key="6">
    <source>
        <dbReference type="Proteomes" id="UP001595478"/>
    </source>
</evidence>
<keyword evidence="1 3" id="KW-0732">Signal</keyword>
<dbReference type="Pfam" id="PF00756">
    <property type="entry name" value="Esterase"/>
    <property type="match status" value="1"/>
</dbReference>
<dbReference type="PANTHER" id="PTHR48098">
    <property type="entry name" value="ENTEROCHELIN ESTERASE-RELATED"/>
    <property type="match status" value="1"/>
</dbReference>
<accession>A0ABV7FM05</accession>
<protein>
    <submittedName>
        <fullName evidence="5">Alpha/beta hydrolase-fold protein</fullName>
    </submittedName>
</protein>
<dbReference type="InterPro" id="IPR005084">
    <property type="entry name" value="CBM6"/>
</dbReference>
<feature type="region of interest" description="Disordered" evidence="2">
    <location>
        <begin position="31"/>
        <end position="51"/>
    </location>
</feature>
<sequence>MNLLSRHFVHKCLLFFTSFLLFACGGSSGSTDQLEQPAPTPSPPSAPPLETPEVRVELESWTNTGGTYDGFGRYDLSNGGAINFNQAGDFGEYEVELQKGQYRVVLEASTPIIKTPTQVQLHINDCLVTTANVRGTESWNLFEDNLVTDELVVNTSGKHTLKVIGWGEAGTWQWNADRLVITRLGDSPSAPPSCVEPPALPPKVPTVEEGYDYGEIVTGFSISPSQYSASYAYQVYIPHTYNMDTNKGFDLIIVTDAEWHFDSFVRNVDRQQRQLIVVGLENSGRRNTDFRLPFAPTYIDFLSDEFLPQVLNAYRVKQDNITLEGFSFGGLMVGLALLLDDTEQPKFKNLLSVDGAFWDRSSEINTLLQQRHASNEALNVKAVFVGASTQQGNGTVVRSFANSLRQAGFMGVDIQELYYDVPHEQAVDISINESLNTIYGSGGPE</sequence>
<dbReference type="Gene3D" id="3.40.50.1820">
    <property type="entry name" value="alpha/beta hydrolase"/>
    <property type="match status" value="1"/>
</dbReference>
<dbReference type="PANTHER" id="PTHR48098:SF6">
    <property type="entry name" value="FERRI-BACILLIBACTIN ESTERASE BESA"/>
    <property type="match status" value="1"/>
</dbReference>
<reference evidence="6" key="1">
    <citation type="journal article" date="2019" name="Int. J. Syst. Evol. Microbiol.">
        <title>The Global Catalogue of Microorganisms (GCM) 10K type strain sequencing project: providing services to taxonomists for standard genome sequencing and annotation.</title>
        <authorList>
            <consortium name="The Broad Institute Genomics Platform"/>
            <consortium name="The Broad Institute Genome Sequencing Center for Infectious Disease"/>
            <person name="Wu L."/>
            <person name="Ma J."/>
        </authorList>
    </citation>
    <scope>NUCLEOTIDE SEQUENCE [LARGE SCALE GENOMIC DNA]</scope>
    <source>
        <strain evidence="6">KCTC 52473</strain>
    </source>
</reference>
<dbReference type="PROSITE" id="PS51175">
    <property type="entry name" value="CBM6"/>
    <property type="match status" value="1"/>
</dbReference>
<evidence type="ECO:0000256" key="3">
    <source>
        <dbReference type="SAM" id="SignalP"/>
    </source>
</evidence>
<name>A0ABV7FM05_9ALTE</name>
<feature type="chain" id="PRO_5047224218" evidence="3">
    <location>
        <begin position="24"/>
        <end position="445"/>
    </location>
</feature>
<dbReference type="GO" id="GO:0016787">
    <property type="term" value="F:hydrolase activity"/>
    <property type="evidence" value="ECO:0007669"/>
    <property type="project" value="UniProtKB-KW"/>
</dbReference>
<feature type="domain" description="CBM6" evidence="4">
    <location>
        <begin position="54"/>
        <end position="182"/>
    </location>
</feature>
<feature type="compositionally biased region" description="Pro residues" evidence="2">
    <location>
        <begin position="38"/>
        <end position="50"/>
    </location>
</feature>
<comment type="caution">
    <text evidence="5">The sequence shown here is derived from an EMBL/GenBank/DDBJ whole genome shotgun (WGS) entry which is preliminary data.</text>
</comment>
<evidence type="ECO:0000256" key="1">
    <source>
        <dbReference type="ARBA" id="ARBA00022729"/>
    </source>
</evidence>
<proteinExistence type="predicted"/>
<dbReference type="SUPFAM" id="SSF49785">
    <property type="entry name" value="Galactose-binding domain-like"/>
    <property type="match status" value="1"/>
</dbReference>
<dbReference type="InterPro" id="IPR000801">
    <property type="entry name" value="Esterase-like"/>
</dbReference>
<dbReference type="InterPro" id="IPR006584">
    <property type="entry name" value="Cellulose-bd_IV"/>
</dbReference>
<dbReference type="InterPro" id="IPR050583">
    <property type="entry name" value="Mycobacterial_A85_antigen"/>
</dbReference>
<dbReference type="EMBL" id="JBHRSW010000004">
    <property type="protein sequence ID" value="MFC3120293.1"/>
    <property type="molecule type" value="Genomic_DNA"/>
</dbReference>
<dbReference type="RefSeq" id="WP_376918432.1">
    <property type="nucleotide sequence ID" value="NZ_JBHRSW010000004.1"/>
</dbReference>
<dbReference type="SMART" id="SM00606">
    <property type="entry name" value="CBD_IV"/>
    <property type="match status" value="1"/>
</dbReference>
<evidence type="ECO:0000256" key="2">
    <source>
        <dbReference type="SAM" id="MobiDB-lite"/>
    </source>
</evidence>
<dbReference type="SUPFAM" id="SSF53474">
    <property type="entry name" value="alpha/beta-Hydrolases"/>
    <property type="match status" value="1"/>
</dbReference>
<evidence type="ECO:0000313" key="5">
    <source>
        <dbReference type="EMBL" id="MFC3120293.1"/>
    </source>
</evidence>
<dbReference type="PROSITE" id="PS51257">
    <property type="entry name" value="PROKAR_LIPOPROTEIN"/>
    <property type="match status" value="1"/>
</dbReference>
<dbReference type="Gene3D" id="2.60.120.260">
    <property type="entry name" value="Galactose-binding domain-like"/>
    <property type="match status" value="1"/>
</dbReference>
<dbReference type="InterPro" id="IPR029058">
    <property type="entry name" value="AB_hydrolase_fold"/>
</dbReference>
<evidence type="ECO:0000259" key="4">
    <source>
        <dbReference type="PROSITE" id="PS51175"/>
    </source>
</evidence>
<dbReference type="Proteomes" id="UP001595478">
    <property type="component" value="Unassembled WGS sequence"/>
</dbReference>
<feature type="signal peptide" evidence="3">
    <location>
        <begin position="1"/>
        <end position="23"/>
    </location>
</feature>
<keyword evidence="5" id="KW-0378">Hydrolase</keyword>
<dbReference type="InterPro" id="IPR008979">
    <property type="entry name" value="Galactose-bd-like_sf"/>
</dbReference>
<keyword evidence="6" id="KW-1185">Reference proteome</keyword>
<gene>
    <name evidence="5" type="ORF">ACFOHL_01525</name>
</gene>